<proteinExistence type="predicted"/>
<dbReference type="RefSeq" id="XP_016466437.1">
    <property type="nucleotide sequence ID" value="XM_016610951.1"/>
</dbReference>
<feature type="region of interest" description="Disordered" evidence="2">
    <location>
        <begin position="355"/>
        <end position="378"/>
    </location>
</feature>
<dbReference type="OrthoDB" id="1282228at2759"/>
<evidence type="ECO:0000256" key="1">
    <source>
        <dbReference type="SAM" id="Coils"/>
    </source>
</evidence>
<evidence type="ECO:0000313" key="5">
    <source>
        <dbReference type="RefSeq" id="XP_016466437.1"/>
    </source>
</evidence>
<dbReference type="AlphaFoldDB" id="A0A1S3ZQ00"/>
<dbReference type="InterPro" id="IPR025724">
    <property type="entry name" value="GAG-pre-integrase_dom"/>
</dbReference>
<accession>A0A1S3ZQ00</accession>
<dbReference type="InterPro" id="IPR054722">
    <property type="entry name" value="PolX-like_BBD"/>
</dbReference>
<name>A0A1S3ZQ00_TOBAC</name>
<evidence type="ECO:0008006" key="6">
    <source>
        <dbReference type="Google" id="ProtNLM"/>
    </source>
</evidence>
<evidence type="ECO:0000259" key="3">
    <source>
        <dbReference type="Pfam" id="PF13976"/>
    </source>
</evidence>
<dbReference type="Pfam" id="PF13976">
    <property type="entry name" value="gag_pre-integrs"/>
    <property type="match status" value="1"/>
</dbReference>
<dbReference type="Pfam" id="PF22936">
    <property type="entry name" value="Pol_BBD"/>
    <property type="match status" value="1"/>
</dbReference>
<organism evidence="5">
    <name type="scientific">Nicotiana tabacum</name>
    <name type="common">Common tobacco</name>
    <dbReference type="NCBI Taxonomy" id="4097"/>
    <lineage>
        <taxon>Eukaryota</taxon>
        <taxon>Viridiplantae</taxon>
        <taxon>Streptophyta</taxon>
        <taxon>Embryophyta</taxon>
        <taxon>Tracheophyta</taxon>
        <taxon>Spermatophyta</taxon>
        <taxon>Magnoliopsida</taxon>
        <taxon>eudicotyledons</taxon>
        <taxon>Gunneridae</taxon>
        <taxon>Pentapetalae</taxon>
        <taxon>asterids</taxon>
        <taxon>lamiids</taxon>
        <taxon>Solanales</taxon>
        <taxon>Solanaceae</taxon>
        <taxon>Nicotianoideae</taxon>
        <taxon>Nicotianeae</taxon>
        <taxon>Nicotiana</taxon>
    </lineage>
</organism>
<protein>
    <recommendedName>
        <fullName evidence="6">GAG-pre-integrase domain-containing protein</fullName>
    </recommendedName>
</protein>
<feature type="domain" description="Retrovirus-related Pol polyprotein from transposon TNT 1-94-like beta-barrel" evidence="4">
    <location>
        <begin position="134"/>
        <end position="209"/>
    </location>
</feature>
<feature type="domain" description="GAG-pre-integrase" evidence="3">
    <location>
        <begin position="238"/>
        <end position="298"/>
    </location>
</feature>
<feature type="coiled-coil region" evidence="1">
    <location>
        <begin position="26"/>
        <end position="53"/>
    </location>
</feature>
<gene>
    <name evidence="5" type="primary">LOC107789173</name>
</gene>
<evidence type="ECO:0000259" key="4">
    <source>
        <dbReference type="Pfam" id="PF22936"/>
    </source>
</evidence>
<dbReference type="PaxDb" id="4097-A0A1S3ZQ00"/>
<keyword evidence="1" id="KW-0175">Coiled coil</keyword>
<dbReference type="KEGG" id="nta:107789173"/>
<evidence type="ECO:0000256" key="2">
    <source>
        <dbReference type="SAM" id="MobiDB-lite"/>
    </source>
</evidence>
<reference evidence="5" key="1">
    <citation type="submission" date="2025-08" db="UniProtKB">
        <authorList>
            <consortium name="RefSeq"/>
        </authorList>
    </citation>
    <scope>IDENTIFICATION</scope>
</reference>
<sequence>MAVESEATEYDSIFALMAQSDDDGDKDDDEETIENLKKENYALDEKNAHIEHDRDDLIVVVVDLKETFECVRKEKEVLVERVTNIEHERDDLLVVVVDLKETIGELKIESRPENSQKRKEVASEGTMKGSSLQWYMDSGCSKHMTESTNDFLSLKALQGGSVSFGNDKKGYILGVGRIGKSLSHTIENVYYVNGLKYSLLSVSQICDKGNKVEFVSKICTVTNLVTGEVVLVARRYKNIYVADFESLQNGDLNCLSAVDDDAELWHRRLGHTSFMLLNKLVRKDLVRGLPKTKDETFEVFVAFVKKIQVNMGNKVACISSDHRTEFDNAKFDEFCIENGEVIGMANGKADMISHVKESSEDDASTPPSIGEEPGPLITPTEAENRVVDAVQGTPLAEVRSAQELRSDIPGSSANEIQAPNWKHKISHPLDSIITPLDSGIQTRSKARNSLAFSAFLS</sequence>